<evidence type="ECO:0000313" key="2">
    <source>
        <dbReference type="Proteomes" id="UP000439903"/>
    </source>
</evidence>
<keyword evidence="2" id="KW-1185">Reference proteome</keyword>
<gene>
    <name evidence="1" type="ORF">F8M41_011287</name>
</gene>
<protein>
    <submittedName>
        <fullName evidence="1">Uncharacterized protein</fullName>
    </submittedName>
</protein>
<name>A0A8H4EQ65_GIGMA</name>
<reference evidence="1 2" key="1">
    <citation type="journal article" date="2019" name="Environ. Microbiol.">
        <title>At the nexus of three kingdoms: the genome of the mycorrhizal fungus Gigaspora margarita provides insights into plant, endobacterial and fungal interactions.</title>
        <authorList>
            <person name="Venice F."/>
            <person name="Ghignone S."/>
            <person name="Salvioli di Fossalunga A."/>
            <person name="Amselem J."/>
            <person name="Novero M."/>
            <person name="Xianan X."/>
            <person name="Sedzielewska Toro K."/>
            <person name="Morin E."/>
            <person name="Lipzen A."/>
            <person name="Grigoriev I.V."/>
            <person name="Henrissat B."/>
            <person name="Martin F.M."/>
            <person name="Bonfante P."/>
        </authorList>
    </citation>
    <scope>NUCLEOTIDE SEQUENCE [LARGE SCALE GENOMIC DNA]</scope>
    <source>
        <strain evidence="1 2">BEG34</strain>
    </source>
</reference>
<dbReference type="AlphaFoldDB" id="A0A8H4EQ65"/>
<dbReference type="OrthoDB" id="5340906at2759"/>
<proteinExistence type="predicted"/>
<accession>A0A8H4EQ65</accession>
<sequence>MKLVKLISPASLVTIAPGYEEVVKHEGRRVSNSAIKSSENLVTLNRLKSVLDKYNKGEYKDHWEIWKEEKSKSEIVSEILGTNHKVHDKFNTSNSSDKDKDVSVDENEVSFWTDTEALNGFRFRFHTKSLPPPLILTQLKEFHKQFTNMSRTQNQEDARTIYYRRVERNPVCIQKLPEVDETFVKSMMRFVDVKTTYELRQVLITTSFVNEDSYSREVHFNAEWAEIVIRKFLTYSEDPNEPLKRSHLESWYDINVWSYS</sequence>
<dbReference type="EMBL" id="WTPW01000232">
    <property type="protein sequence ID" value="KAF0532421.1"/>
    <property type="molecule type" value="Genomic_DNA"/>
</dbReference>
<organism evidence="1 2">
    <name type="scientific">Gigaspora margarita</name>
    <dbReference type="NCBI Taxonomy" id="4874"/>
    <lineage>
        <taxon>Eukaryota</taxon>
        <taxon>Fungi</taxon>
        <taxon>Fungi incertae sedis</taxon>
        <taxon>Mucoromycota</taxon>
        <taxon>Glomeromycotina</taxon>
        <taxon>Glomeromycetes</taxon>
        <taxon>Diversisporales</taxon>
        <taxon>Gigasporaceae</taxon>
        <taxon>Gigaspora</taxon>
    </lineage>
</organism>
<dbReference type="Proteomes" id="UP000439903">
    <property type="component" value="Unassembled WGS sequence"/>
</dbReference>
<comment type="caution">
    <text evidence="1">The sequence shown here is derived from an EMBL/GenBank/DDBJ whole genome shotgun (WGS) entry which is preliminary data.</text>
</comment>
<evidence type="ECO:0000313" key="1">
    <source>
        <dbReference type="EMBL" id="KAF0532421.1"/>
    </source>
</evidence>